<gene>
    <name evidence="1" type="ORF">CB5_LOCUS9315</name>
</gene>
<dbReference type="PANTHER" id="PTHR34788:SF4">
    <property type="entry name" value="F15I1.22"/>
    <property type="match status" value="1"/>
</dbReference>
<protein>
    <submittedName>
        <fullName evidence="1">Uncharacterized protein</fullName>
    </submittedName>
</protein>
<dbReference type="EMBL" id="LR862145">
    <property type="protein sequence ID" value="CAD1826104.1"/>
    <property type="molecule type" value="Genomic_DNA"/>
</dbReference>
<name>A0A6V7P610_ANACO</name>
<proteinExistence type="predicted"/>
<evidence type="ECO:0000313" key="1">
    <source>
        <dbReference type="EMBL" id="CAD1826104.1"/>
    </source>
</evidence>
<reference evidence="1" key="1">
    <citation type="submission" date="2020-07" db="EMBL/GenBank/DDBJ databases">
        <authorList>
            <person name="Lin J."/>
        </authorList>
    </citation>
    <scope>NUCLEOTIDE SEQUENCE</scope>
</reference>
<accession>A0A6V7P610</accession>
<sequence length="111" mass="12686">MLRRATQFRLLCRAAPSKRRKIAVVRLGGGRRRGGRRLFIGLLRRLRLRWLASQYRRAVRRLRKQYAAILRDVLDGAAAHSRVTVDSACFAAAAPFMPVAPSCNLYYCSIR</sequence>
<dbReference type="PANTHER" id="PTHR34788">
    <property type="entry name" value="F15I1.22"/>
    <property type="match status" value="1"/>
</dbReference>
<dbReference type="AlphaFoldDB" id="A0A6V7P610"/>
<organism evidence="1">
    <name type="scientific">Ananas comosus var. bracteatus</name>
    <name type="common">red pineapple</name>
    <dbReference type="NCBI Taxonomy" id="296719"/>
    <lineage>
        <taxon>Eukaryota</taxon>
        <taxon>Viridiplantae</taxon>
        <taxon>Streptophyta</taxon>
        <taxon>Embryophyta</taxon>
        <taxon>Tracheophyta</taxon>
        <taxon>Spermatophyta</taxon>
        <taxon>Magnoliopsida</taxon>
        <taxon>Liliopsida</taxon>
        <taxon>Poales</taxon>
        <taxon>Bromeliaceae</taxon>
        <taxon>Bromelioideae</taxon>
        <taxon>Ananas</taxon>
    </lineage>
</organism>